<protein>
    <submittedName>
        <fullName evidence="1">Uncharacterized protein</fullName>
    </submittedName>
</protein>
<dbReference type="Proteomes" id="UP001190700">
    <property type="component" value="Unassembled WGS sequence"/>
</dbReference>
<dbReference type="AlphaFoldDB" id="A0AAE0FXQ9"/>
<proteinExistence type="predicted"/>
<accession>A0AAE0FXQ9</accession>
<dbReference type="EMBL" id="LGRX02012522">
    <property type="protein sequence ID" value="KAK3267261.1"/>
    <property type="molecule type" value="Genomic_DNA"/>
</dbReference>
<keyword evidence="2" id="KW-1185">Reference proteome</keyword>
<comment type="caution">
    <text evidence="1">The sequence shown here is derived from an EMBL/GenBank/DDBJ whole genome shotgun (WGS) entry which is preliminary data.</text>
</comment>
<reference evidence="1 2" key="1">
    <citation type="journal article" date="2015" name="Genome Biol. Evol.">
        <title>Comparative Genomics of a Bacterivorous Green Alga Reveals Evolutionary Causalities and Consequences of Phago-Mixotrophic Mode of Nutrition.</title>
        <authorList>
            <person name="Burns J.A."/>
            <person name="Paasch A."/>
            <person name="Narechania A."/>
            <person name="Kim E."/>
        </authorList>
    </citation>
    <scope>NUCLEOTIDE SEQUENCE [LARGE SCALE GENOMIC DNA]</scope>
    <source>
        <strain evidence="1 2">PLY_AMNH</strain>
    </source>
</reference>
<organism evidence="1 2">
    <name type="scientific">Cymbomonas tetramitiformis</name>
    <dbReference type="NCBI Taxonomy" id="36881"/>
    <lineage>
        <taxon>Eukaryota</taxon>
        <taxon>Viridiplantae</taxon>
        <taxon>Chlorophyta</taxon>
        <taxon>Pyramimonadophyceae</taxon>
        <taxon>Pyramimonadales</taxon>
        <taxon>Pyramimonadaceae</taxon>
        <taxon>Cymbomonas</taxon>
    </lineage>
</organism>
<evidence type="ECO:0000313" key="2">
    <source>
        <dbReference type="Proteomes" id="UP001190700"/>
    </source>
</evidence>
<evidence type="ECO:0000313" key="1">
    <source>
        <dbReference type="EMBL" id="KAK3267261.1"/>
    </source>
</evidence>
<sequence>MLGASGLAAPSFGLIPLAPSLEGRCSGCYSVCFRADCVPQDAGGDPAVVHRGNASSLLKLGGGLRQIACGEALRRLKGKVVGREMRGLRHTLGQPRRPGLLHVRLGLGWGSGEERRCVPKAQALLGARPSSCALQLDCKIAFNTAHNQEVYQAVYEGSPELLGLTESFFRQEAMLGRREANGEFLWVCLAEGTQQGEPFCLFFMAPPLQRAAGGSFIAYLDDIHILGEPELAYATIVPPLGRIGLELNVRQSAVFSASGMFGEFQDVVDAIGDSTSAAVIPLEGIKMLGIPMSSDAWAASIAQWGVFTYRHDAVQDVPEEMLLCKAFDPVSVKKTHMYRRSYSLRWRPDITVLNCDEQGRRLIIHVRASREPLHTAEAEEQRKVPLYGDVSPHRLAPFCGGDIWGVECADKGVP</sequence>
<name>A0AAE0FXQ9_9CHLO</name>
<gene>
    <name evidence="1" type="ORF">CYMTET_24168</name>
</gene>